<gene>
    <name evidence="1" type="ORF">DHETER_LOCUS1758</name>
</gene>
<name>A0ACA9KGC3_9GLOM</name>
<reference evidence="1" key="1">
    <citation type="submission" date="2021-06" db="EMBL/GenBank/DDBJ databases">
        <authorList>
            <person name="Kallberg Y."/>
            <person name="Tangrot J."/>
            <person name="Rosling A."/>
        </authorList>
    </citation>
    <scope>NUCLEOTIDE SEQUENCE</scope>
    <source>
        <strain evidence="1">IL203A</strain>
    </source>
</reference>
<accession>A0ACA9KGC3</accession>
<sequence>MAGVAMWTIAIPPNVIKSRLQFPPSGQYKVFMDVLRHLLKTDGPSALFKDLGPALLRAFPVNAVTFLGYEAGLKSVSQLFHKYWHMVYLGDGSVLCLTTLSFQAILESKAKHLFYPSKLKPTFRPSPLVDLLPTVRLVLTGIYIRIQSLPFTSVQLVGGVK</sequence>
<dbReference type="Proteomes" id="UP000789702">
    <property type="component" value="Unassembled WGS sequence"/>
</dbReference>
<dbReference type="EMBL" id="CAJVPU010001128">
    <property type="protein sequence ID" value="CAG8472036.1"/>
    <property type="molecule type" value="Genomic_DNA"/>
</dbReference>
<keyword evidence="2" id="KW-1185">Reference proteome</keyword>
<comment type="caution">
    <text evidence="1">The sequence shown here is derived from an EMBL/GenBank/DDBJ whole genome shotgun (WGS) entry which is preliminary data.</text>
</comment>
<evidence type="ECO:0000313" key="1">
    <source>
        <dbReference type="EMBL" id="CAG8472036.1"/>
    </source>
</evidence>
<proteinExistence type="predicted"/>
<evidence type="ECO:0000313" key="2">
    <source>
        <dbReference type="Proteomes" id="UP000789702"/>
    </source>
</evidence>
<organism evidence="1 2">
    <name type="scientific">Dentiscutata heterogama</name>
    <dbReference type="NCBI Taxonomy" id="1316150"/>
    <lineage>
        <taxon>Eukaryota</taxon>
        <taxon>Fungi</taxon>
        <taxon>Fungi incertae sedis</taxon>
        <taxon>Mucoromycota</taxon>
        <taxon>Glomeromycotina</taxon>
        <taxon>Glomeromycetes</taxon>
        <taxon>Diversisporales</taxon>
        <taxon>Gigasporaceae</taxon>
        <taxon>Dentiscutata</taxon>
    </lineage>
</organism>
<protein>
    <submittedName>
        <fullName evidence="1">10670_t:CDS:1</fullName>
    </submittedName>
</protein>